<evidence type="ECO:0000313" key="2">
    <source>
        <dbReference type="Proteomes" id="UP001146019"/>
    </source>
</evidence>
<dbReference type="Proteomes" id="UP001146019">
    <property type="component" value="Unassembled WGS sequence"/>
</dbReference>
<sequence>MQNKLAGLIFIILISSLQSAYAYNFINRLIMGKNGMVVDKDEFYTPRIQPEWVIPVNPHFSAEEIEYVHKTLNKEHYFVELEFWVNENGNVIDVNILDANITDFKTDEILNAAKKAKMTYNFKPDTRFPFRFITSLYFLN</sequence>
<dbReference type="EMBL" id="JAPKMY010000002">
    <property type="protein sequence ID" value="MCX5467138.1"/>
    <property type="molecule type" value="Genomic_DNA"/>
</dbReference>
<keyword evidence="2" id="KW-1185">Reference proteome</keyword>
<dbReference type="AlphaFoldDB" id="A0A9X3IFT3"/>
<evidence type="ECO:0000313" key="1">
    <source>
        <dbReference type="EMBL" id="MCX5467138.1"/>
    </source>
</evidence>
<protein>
    <submittedName>
        <fullName evidence="1">Energy transducer TonB</fullName>
    </submittedName>
</protein>
<comment type="caution">
    <text evidence="1">The sequence shown here is derived from an EMBL/GenBank/DDBJ whole genome shotgun (WGS) entry which is preliminary data.</text>
</comment>
<organism evidence="1 2">
    <name type="scientific">Acinetobacter nematophilus</name>
    <dbReference type="NCBI Taxonomy" id="2994642"/>
    <lineage>
        <taxon>Bacteria</taxon>
        <taxon>Pseudomonadati</taxon>
        <taxon>Pseudomonadota</taxon>
        <taxon>Gammaproteobacteria</taxon>
        <taxon>Moraxellales</taxon>
        <taxon>Moraxellaceae</taxon>
        <taxon>Acinetobacter</taxon>
    </lineage>
</organism>
<name>A0A9X3IFT3_9GAMM</name>
<reference evidence="1" key="1">
    <citation type="submission" date="2022-11" db="EMBL/GenBank/DDBJ databases">
        <title>Biodiversity and phylogenetic relationships of bacteria.</title>
        <authorList>
            <person name="Machado R.A.R."/>
            <person name="Bhat A."/>
            <person name="Loulou A."/>
            <person name="Kallel S."/>
        </authorList>
    </citation>
    <scope>NUCLEOTIDE SEQUENCE</scope>
    <source>
        <strain evidence="1">A-IN1</strain>
    </source>
</reference>
<gene>
    <name evidence="1" type="ORF">OSH00_05200</name>
</gene>
<proteinExistence type="predicted"/>
<dbReference type="RefSeq" id="WP_266129540.1">
    <property type="nucleotide sequence ID" value="NZ_JAPKMY010000002.1"/>
</dbReference>
<accession>A0A9X3IFT3</accession>
<dbReference type="SUPFAM" id="SSF74653">
    <property type="entry name" value="TolA/TonB C-terminal domain"/>
    <property type="match status" value="1"/>
</dbReference>